<dbReference type="PROSITE" id="PS50011">
    <property type="entry name" value="PROTEIN_KINASE_DOM"/>
    <property type="match status" value="1"/>
</dbReference>
<protein>
    <recommendedName>
        <fullName evidence="4">non-specific serine/threonine protein kinase</fullName>
        <ecNumber evidence="4">2.7.11.1</ecNumber>
    </recommendedName>
</protein>
<dbReference type="InterPro" id="IPR011009">
    <property type="entry name" value="Kinase-like_dom_sf"/>
</dbReference>
<evidence type="ECO:0000313" key="17">
    <source>
        <dbReference type="EMBL" id="TRZ09211.1"/>
    </source>
</evidence>
<dbReference type="OrthoDB" id="9836137at2759"/>
<evidence type="ECO:0000313" key="18">
    <source>
        <dbReference type="Proteomes" id="UP000796761"/>
    </source>
</evidence>
<evidence type="ECO:0000256" key="3">
    <source>
        <dbReference type="ARBA" id="ARBA00010663"/>
    </source>
</evidence>
<evidence type="ECO:0000256" key="10">
    <source>
        <dbReference type="ARBA" id="ARBA00023040"/>
    </source>
</evidence>
<keyword evidence="6" id="KW-0812">Transmembrane</keyword>
<sequence>AVKSRKTEDMRSIQEEMNLHQQRTDQQKQVSEREVNIKEHLQGQLKEIKASINTGEKRLEEEMKILTDALNSLPQQSSKLNPIYTGSSLVPAAAAAPALSIGAFAPQAEKWSLGSWFISSTDTAAAQQQQINDESLELLRRIVTMENPMTKYMKLENIGHGTFGEVCRALDPATGGEVAIKKINLQGLEKRELNVNELSVMKMSGNPTLVNCLDSYLVDKQFWLVMEYMDGGTLSDVINETQMSEGEIATIVGSTGTFAHLKPPSISSPSLDLALSVLYSVVPPALNPLIYSLRNQELKAAVWTLITG</sequence>
<evidence type="ECO:0000256" key="7">
    <source>
        <dbReference type="ARBA" id="ARBA00022741"/>
    </source>
</evidence>
<keyword evidence="18" id="KW-1185">Reference proteome</keyword>
<feature type="non-terminal residue" evidence="17">
    <location>
        <position position="308"/>
    </location>
</feature>
<keyword evidence="13" id="KW-0807">Transducer</keyword>
<feature type="binding site" evidence="14">
    <location>
        <position position="182"/>
    </location>
    <ligand>
        <name>ATP</name>
        <dbReference type="ChEBI" id="CHEBI:30616"/>
    </ligand>
</feature>
<keyword evidence="11" id="KW-0472">Membrane</keyword>
<dbReference type="EMBL" id="SWJQ01001134">
    <property type="protein sequence ID" value="TRZ09211.1"/>
    <property type="molecule type" value="Genomic_DNA"/>
</dbReference>
<comment type="subcellular location">
    <subcellularLocation>
        <location evidence="1">Cell membrane</location>
        <topology evidence="1">Multi-pass membrane protein</topology>
    </subcellularLocation>
</comment>
<keyword evidence="7 14" id="KW-0547">Nucleotide-binding</keyword>
<dbReference type="Proteomes" id="UP000796761">
    <property type="component" value="Unassembled WGS sequence"/>
</dbReference>
<evidence type="ECO:0000256" key="8">
    <source>
        <dbReference type="ARBA" id="ARBA00022840"/>
    </source>
</evidence>
<feature type="region of interest" description="Disordered" evidence="15">
    <location>
        <begin position="1"/>
        <end position="29"/>
    </location>
</feature>
<dbReference type="GO" id="GO:0005524">
    <property type="term" value="F:ATP binding"/>
    <property type="evidence" value="ECO:0007669"/>
    <property type="project" value="UniProtKB-UniRule"/>
</dbReference>
<evidence type="ECO:0000256" key="4">
    <source>
        <dbReference type="ARBA" id="ARBA00012513"/>
    </source>
</evidence>
<dbReference type="SMART" id="SM00220">
    <property type="entry name" value="S_TKc"/>
    <property type="match status" value="1"/>
</dbReference>
<dbReference type="PANTHER" id="PTHR45832:SF22">
    <property type="entry name" value="SERINE_THREONINE-PROTEIN KINASE SAMKA-RELATED"/>
    <property type="match status" value="1"/>
</dbReference>
<keyword evidence="8 14" id="KW-0067">ATP-binding</keyword>
<dbReference type="AlphaFoldDB" id="A0A8K1LCV7"/>
<dbReference type="GO" id="GO:0005886">
    <property type="term" value="C:plasma membrane"/>
    <property type="evidence" value="ECO:0007669"/>
    <property type="project" value="UniProtKB-SubCell"/>
</dbReference>
<evidence type="ECO:0000256" key="13">
    <source>
        <dbReference type="ARBA" id="ARBA00023224"/>
    </source>
</evidence>
<proteinExistence type="inferred from homology"/>
<dbReference type="InterPro" id="IPR000719">
    <property type="entry name" value="Prot_kinase_dom"/>
</dbReference>
<dbReference type="Gene3D" id="1.10.1220.70">
    <property type="match status" value="1"/>
</dbReference>
<evidence type="ECO:0000256" key="2">
    <source>
        <dbReference type="ARBA" id="ARBA00008874"/>
    </source>
</evidence>
<dbReference type="InterPro" id="IPR051931">
    <property type="entry name" value="PAK3-like"/>
</dbReference>
<name>A0A8K1LCV7_9PASS</name>
<keyword evidence="5" id="KW-1003">Cell membrane</keyword>
<evidence type="ECO:0000256" key="9">
    <source>
        <dbReference type="ARBA" id="ARBA00022989"/>
    </source>
</evidence>
<dbReference type="PROSITE" id="PS00107">
    <property type="entry name" value="PROTEIN_KINASE_ATP"/>
    <property type="match status" value="1"/>
</dbReference>
<dbReference type="GO" id="GO:0004674">
    <property type="term" value="F:protein serine/threonine kinase activity"/>
    <property type="evidence" value="ECO:0007669"/>
    <property type="project" value="UniProtKB-EC"/>
</dbReference>
<dbReference type="GO" id="GO:0004930">
    <property type="term" value="F:G protein-coupled receptor activity"/>
    <property type="evidence" value="ECO:0007669"/>
    <property type="project" value="UniProtKB-KW"/>
</dbReference>
<organism evidence="17 18">
    <name type="scientific">Zosterops borbonicus</name>
    <dbReference type="NCBI Taxonomy" id="364589"/>
    <lineage>
        <taxon>Eukaryota</taxon>
        <taxon>Metazoa</taxon>
        <taxon>Chordata</taxon>
        <taxon>Craniata</taxon>
        <taxon>Vertebrata</taxon>
        <taxon>Euteleostomi</taxon>
        <taxon>Archelosauria</taxon>
        <taxon>Archosauria</taxon>
        <taxon>Dinosauria</taxon>
        <taxon>Saurischia</taxon>
        <taxon>Theropoda</taxon>
        <taxon>Coelurosauria</taxon>
        <taxon>Aves</taxon>
        <taxon>Neognathae</taxon>
        <taxon>Neoaves</taxon>
        <taxon>Telluraves</taxon>
        <taxon>Australaves</taxon>
        <taxon>Passeriformes</taxon>
        <taxon>Sylvioidea</taxon>
        <taxon>Zosteropidae</taxon>
        <taxon>Zosterops</taxon>
    </lineage>
</organism>
<dbReference type="SUPFAM" id="SSF81321">
    <property type="entry name" value="Family A G protein-coupled receptor-like"/>
    <property type="match status" value="1"/>
</dbReference>
<evidence type="ECO:0000256" key="1">
    <source>
        <dbReference type="ARBA" id="ARBA00004651"/>
    </source>
</evidence>
<keyword evidence="9" id="KW-1133">Transmembrane helix</keyword>
<reference evidence="17" key="1">
    <citation type="submission" date="2019-04" db="EMBL/GenBank/DDBJ databases">
        <title>Genome assembly of Zosterops borbonicus 15179.</title>
        <authorList>
            <person name="Leroy T."/>
            <person name="Anselmetti Y."/>
            <person name="Tilak M.-K."/>
            <person name="Nabholz B."/>
        </authorList>
    </citation>
    <scope>NUCLEOTIDE SEQUENCE</scope>
    <source>
        <strain evidence="17">HGM_15179</strain>
        <tissue evidence="17">Muscle</tissue>
    </source>
</reference>
<comment type="similarity">
    <text evidence="2">Belongs to the protein kinase superfamily. STE Ser/Thr protein kinase family. STE20 subfamily.</text>
</comment>
<dbReference type="PANTHER" id="PTHR45832">
    <property type="entry name" value="SERINE/THREONINE-PROTEIN KINASE SAMKA-RELATED-RELATED"/>
    <property type="match status" value="1"/>
</dbReference>
<dbReference type="SUPFAM" id="SSF56112">
    <property type="entry name" value="Protein kinase-like (PK-like)"/>
    <property type="match status" value="1"/>
</dbReference>
<evidence type="ECO:0000256" key="5">
    <source>
        <dbReference type="ARBA" id="ARBA00022475"/>
    </source>
</evidence>
<dbReference type="Pfam" id="PF00069">
    <property type="entry name" value="Pkinase"/>
    <property type="match status" value="1"/>
</dbReference>
<dbReference type="Gene3D" id="3.30.200.20">
    <property type="entry name" value="Phosphorylase Kinase, domain 1"/>
    <property type="match status" value="1"/>
</dbReference>
<dbReference type="FunFam" id="1.10.1220.70:FF:000001">
    <property type="entry name" value="Olfactory receptor"/>
    <property type="match status" value="1"/>
</dbReference>
<dbReference type="InterPro" id="IPR017441">
    <property type="entry name" value="Protein_kinase_ATP_BS"/>
</dbReference>
<dbReference type="EC" id="2.7.11.1" evidence="4"/>
<evidence type="ECO:0000256" key="14">
    <source>
        <dbReference type="PROSITE-ProRule" id="PRU10141"/>
    </source>
</evidence>
<gene>
    <name evidence="17" type="ORF">HGM15179_017902</name>
</gene>
<comment type="similarity">
    <text evidence="3">Belongs to the G-protein coupled receptor 1 family.</text>
</comment>
<evidence type="ECO:0000259" key="16">
    <source>
        <dbReference type="PROSITE" id="PS50011"/>
    </source>
</evidence>
<keyword evidence="12" id="KW-0675">Receptor</keyword>
<evidence type="ECO:0000256" key="11">
    <source>
        <dbReference type="ARBA" id="ARBA00023136"/>
    </source>
</evidence>
<accession>A0A8K1LCV7</accession>
<evidence type="ECO:0000256" key="6">
    <source>
        <dbReference type="ARBA" id="ARBA00022692"/>
    </source>
</evidence>
<feature type="domain" description="Protein kinase" evidence="16">
    <location>
        <begin position="152"/>
        <end position="308"/>
    </location>
</feature>
<comment type="caution">
    <text evidence="17">The sequence shown here is derived from an EMBL/GenBank/DDBJ whole genome shotgun (WGS) entry which is preliminary data.</text>
</comment>
<evidence type="ECO:0000256" key="12">
    <source>
        <dbReference type="ARBA" id="ARBA00023170"/>
    </source>
</evidence>
<evidence type="ECO:0000256" key="15">
    <source>
        <dbReference type="SAM" id="MobiDB-lite"/>
    </source>
</evidence>
<keyword evidence="10" id="KW-0297">G-protein coupled receptor</keyword>